<keyword evidence="4 8" id="KW-0689">Ribosomal protein</keyword>
<evidence type="ECO:0000256" key="3">
    <source>
        <dbReference type="ARBA" id="ARBA00022884"/>
    </source>
</evidence>
<sequence>MSMQDPIADMLTRLRNAGSANLKKVSMPSSKEKVAIADVLKTEGYITDYAVAEDGVKRELVIELKYVNGASVIEGIERVSKPSCRIYCGSREIPRVRNGLGTVVLTTPKGIMSGRRAVKENVGGEILCYVW</sequence>
<reference evidence="10 11" key="1">
    <citation type="submission" date="2018-04" db="EMBL/GenBank/DDBJ databases">
        <title>Genomic Encyclopedia of Type Strains, Phase IV (KMG-IV): sequencing the most valuable type-strain genomes for metagenomic binning, comparative biology and taxonomic classification.</title>
        <authorList>
            <person name="Goeker M."/>
        </authorList>
    </citation>
    <scope>NUCLEOTIDE SEQUENCE [LARGE SCALE GENOMIC DNA]</scope>
    <source>
        <strain evidence="10 11">DSM 14823</strain>
    </source>
</reference>
<evidence type="ECO:0000256" key="2">
    <source>
        <dbReference type="ARBA" id="ARBA00022730"/>
    </source>
</evidence>
<name>A0A2U1ARX0_9BACT</name>
<dbReference type="GO" id="GO:0005840">
    <property type="term" value="C:ribosome"/>
    <property type="evidence" value="ECO:0007669"/>
    <property type="project" value="UniProtKB-KW"/>
</dbReference>
<gene>
    <name evidence="8 9" type="primary">rpsH</name>
    <name evidence="10" type="ORF">C8D82_12259</name>
    <name evidence="9" type="ORF">HF882_07820</name>
</gene>
<evidence type="ECO:0000256" key="1">
    <source>
        <dbReference type="ARBA" id="ARBA00006471"/>
    </source>
</evidence>
<dbReference type="InterPro" id="IPR035987">
    <property type="entry name" value="Ribosomal_uS8_sf"/>
</dbReference>
<evidence type="ECO:0000256" key="4">
    <source>
        <dbReference type="ARBA" id="ARBA00022980"/>
    </source>
</evidence>
<evidence type="ECO:0000256" key="8">
    <source>
        <dbReference type="HAMAP-Rule" id="MF_01302"/>
    </source>
</evidence>
<dbReference type="GO" id="GO:0005737">
    <property type="term" value="C:cytoplasm"/>
    <property type="evidence" value="ECO:0007669"/>
    <property type="project" value="UniProtKB-ARBA"/>
</dbReference>
<dbReference type="GO" id="GO:0003735">
    <property type="term" value="F:structural constituent of ribosome"/>
    <property type="evidence" value="ECO:0007669"/>
    <property type="project" value="InterPro"/>
</dbReference>
<accession>A0A2U1ARX0</accession>
<evidence type="ECO:0000313" key="12">
    <source>
        <dbReference type="Proteomes" id="UP000576225"/>
    </source>
</evidence>
<dbReference type="Proteomes" id="UP000576225">
    <property type="component" value="Unassembled WGS sequence"/>
</dbReference>
<proteinExistence type="inferred from homology"/>
<dbReference type="RefSeq" id="WP_116884803.1">
    <property type="nucleotide sequence ID" value="NZ_CABMMC010000053.1"/>
</dbReference>
<keyword evidence="5 8" id="KW-0687">Ribonucleoprotein</keyword>
<reference evidence="9 12" key="2">
    <citation type="submission" date="2020-04" db="EMBL/GenBank/DDBJ databases">
        <authorList>
            <person name="Hitch T.C.A."/>
            <person name="Wylensek D."/>
            <person name="Clavel T."/>
        </authorList>
    </citation>
    <scope>NUCLEOTIDE SEQUENCE [LARGE SCALE GENOMIC DNA]</scope>
    <source>
        <strain evidence="9 12">COR2-253-APC-1A</strain>
    </source>
</reference>
<comment type="similarity">
    <text evidence="1 8">Belongs to the universal ribosomal protein uS8 family.</text>
</comment>
<evidence type="ECO:0000313" key="9">
    <source>
        <dbReference type="EMBL" id="NMD86486.1"/>
    </source>
</evidence>
<evidence type="ECO:0000313" key="11">
    <source>
        <dbReference type="Proteomes" id="UP000245959"/>
    </source>
</evidence>
<dbReference type="GO" id="GO:1990904">
    <property type="term" value="C:ribonucleoprotein complex"/>
    <property type="evidence" value="ECO:0007669"/>
    <property type="project" value="UniProtKB-KW"/>
</dbReference>
<comment type="subunit">
    <text evidence="7 8">Part of the 30S ribosomal subunit. Contacts proteins S5 and S12.</text>
</comment>
<keyword evidence="3 8" id="KW-0694">RNA-binding</keyword>
<dbReference type="EMBL" id="JABAEW010000011">
    <property type="protein sequence ID" value="NMD86486.1"/>
    <property type="molecule type" value="Genomic_DNA"/>
</dbReference>
<dbReference type="NCBIfam" id="NF001109">
    <property type="entry name" value="PRK00136.1"/>
    <property type="match status" value="1"/>
</dbReference>
<dbReference type="AlphaFoldDB" id="A0A2U1ARX0"/>
<dbReference type="Pfam" id="PF00410">
    <property type="entry name" value="Ribosomal_S8"/>
    <property type="match status" value="1"/>
</dbReference>
<dbReference type="InterPro" id="IPR000630">
    <property type="entry name" value="Ribosomal_uS8"/>
</dbReference>
<dbReference type="GO" id="GO:0006412">
    <property type="term" value="P:translation"/>
    <property type="evidence" value="ECO:0007669"/>
    <property type="project" value="UniProtKB-UniRule"/>
</dbReference>
<dbReference type="FunFam" id="3.30.1370.30:FF:000002">
    <property type="entry name" value="30S ribosomal protein S8"/>
    <property type="match status" value="1"/>
</dbReference>
<dbReference type="Proteomes" id="UP000245959">
    <property type="component" value="Unassembled WGS sequence"/>
</dbReference>
<keyword evidence="2 8" id="KW-0699">rRNA-binding</keyword>
<evidence type="ECO:0000256" key="7">
    <source>
        <dbReference type="ARBA" id="ARBA00046740"/>
    </source>
</evidence>
<dbReference type="SUPFAM" id="SSF56047">
    <property type="entry name" value="Ribosomal protein S8"/>
    <property type="match status" value="1"/>
</dbReference>
<dbReference type="OrthoDB" id="9802617at2"/>
<protein>
    <recommendedName>
        <fullName evidence="6 8">Small ribosomal subunit protein uS8</fullName>
    </recommendedName>
</protein>
<dbReference type="GeneID" id="78296096"/>
<evidence type="ECO:0000256" key="6">
    <source>
        <dbReference type="ARBA" id="ARBA00035258"/>
    </source>
</evidence>
<organism evidence="10 11">
    <name type="scientific">Victivallis vadensis</name>
    <dbReference type="NCBI Taxonomy" id="172901"/>
    <lineage>
        <taxon>Bacteria</taxon>
        <taxon>Pseudomonadati</taxon>
        <taxon>Lentisphaerota</taxon>
        <taxon>Lentisphaeria</taxon>
        <taxon>Victivallales</taxon>
        <taxon>Victivallaceae</taxon>
        <taxon>Victivallis</taxon>
    </lineage>
</organism>
<dbReference type="Gene3D" id="3.30.1370.30">
    <property type="match status" value="1"/>
</dbReference>
<dbReference type="GO" id="GO:0019843">
    <property type="term" value="F:rRNA binding"/>
    <property type="evidence" value="ECO:0007669"/>
    <property type="project" value="UniProtKB-UniRule"/>
</dbReference>
<evidence type="ECO:0000256" key="5">
    <source>
        <dbReference type="ARBA" id="ARBA00023274"/>
    </source>
</evidence>
<dbReference type="Gene3D" id="3.30.1490.10">
    <property type="match status" value="1"/>
</dbReference>
<evidence type="ECO:0000313" key="10">
    <source>
        <dbReference type="EMBL" id="PVY39184.1"/>
    </source>
</evidence>
<dbReference type="FunFam" id="3.30.1490.10:FF:000001">
    <property type="entry name" value="30S ribosomal protein S8"/>
    <property type="match status" value="1"/>
</dbReference>
<dbReference type="HAMAP" id="MF_01302_B">
    <property type="entry name" value="Ribosomal_uS8_B"/>
    <property type="match status" value="1"/>
</dbReference>
<comment type="function">
    <text evidence="8">One of the primary rRNA binding proteins, it binds directly to 16S rRNA central domain where it helps coordinate assembly of the platform of the 30S subunit.</text>
</comment>
<dbReference type="PANTHER" id="PTHR11758">
    <property type="entry name" value="40S RIBOSOMAL PROTEIN S15A"/>
    <property type="match status" value="1"/>
</dbReference>
<comment type="caution">
    <text evidence="10">The sequence shown here is derived from an EMBL/GenBank/DDBJ whole genome shotgun (WGS) entry which is preliminary data.</text>
</comment>
<keyword evidence="11" id="KW-1185">Reference proteome</keyword>
<dbReference type="EMBL" id="QEKH01000022">
    <property type="protein sequence ID" value="PVY39184.1"/>
    <property type="molecule type" value="Genomic_DNA"/>
</dbReference>